<dbReference type="CDD" id="cd00761">
    <property type="entry name" value="Glyco_tranf_GTA_type"/>
    <property type="match status" value="1"/>
</dbReference>
<dbReference type="Proteomes" id="UP000185696">
    <property type="component" value="Unassembled WGS sequence"/>
</dbReference>
<organism evidence="2 3">
    <name type="scientific">Actinophytocola xinjiangensis</name>
    <dbReference type="NCBI Taxonomy" id="485602"/>
    <lineage>
        <taxon>Bacteria</taxon>
        <taxon>Bacillati</taxon>
        <taxon>Actinomycetota</taxon>
        <taxon>Actinomycetes</taxon>
        <taxon>Pseudonocardiales</taxon>
        <taxon>Pseudonocardiaceae</taxon>
    </lineage>
</organism>
<dbReference type="PANTHER" id="PTHR43685:SF2">
    <property type="entry name" value="GLYCOSYLTRANSFERASE 2-LIKE DOMAIN-CONTAINING PROTEIN"/>
    <property type="match status" value="1"/>
</dbReference>
<evidence type="ECO:0000313" key="3">
    <source>
        <dbReference type="Proteomes" id="UP000185696"/>
    </source>
</evidence>
<dbReference type="Gene3D" id="3.40.50.2000">
    <property type="entry name" value="Glycogen Phosphorylase B"/>
    <property type="match status" value="1"/>
</dbReference>
<name>A0A7Z0WUG0_9PSEU</name>
<dbReference type="InterPro" id="IPR029044">
    <property type="entry name" value="Nucleotide-diphossugar_trans"/>
</dbReference>
<keyword evidence="3" id="KW-1185">Reference proteome</keyword>
<dbReference type="Pfam" id="PF00535">
    <property type="entry name" value="Glycos_transf_2"/>
    <property type="match status" value="1"/>
</dbReference>
<evidence type="ECO:0000313" key="2">
    <source>
        <dbReference type="EMBL" id="OLF14241.1"/>
    </source>
</evidence>
<gene>
    <name evidence="2" type="ORF">BLA60_03660</name>
</gene>
<dbReference type="InterPro" id="IPR001173">
    <property type="entry name" value="Glyco_trans_2-like"/>
</dbReference>
<accession>A0A7Z0WUG0</accession>
<evidence type="ECO:0000259" key="1">
    <source>
        <dbReference type="Pfam" id="PF00535"/>
    </source>
</evidence>
<dbReference type="PANTHER" id="PTHR43685">
    <property type="entry name" value="GLYCOSYLTRANSFERASE"/>
    <property type="match status" value="1"/>
</dbReference>
<dbReference type="InterPro" id="IPR050834">
    <property type="entry name" value="Glycosyltransf_2"/>
</dbReference>
<dbReference type="EMBL" id="MSIF01000001">
    <property type="protein sequence ID" value="OLF14241.1"/>
    <property type="molecule type" value="Genomic_DNA"/>
</dbReference>
<dbReference type="AlphaFoldDB" id="A0A7Z0WUG0"/>
<dbReference type="SUPFAM" id="SSF53448">
    <property type="entry name" value="Nucleotide-diphospho-sugar transferases"/>
    <property type="match status" value="1"/>
</dbReference>
<comment type="caution">
    <text evidence="2">The sequence shown here is derived from an EMBL/GenBank/DDBJ whole genome shotgun (WGS) entry which is preliminary data.</text>
</comment>
<sequence>MSVLMPTYRQDAFLTRAIGSLLAQDFPDFELVVVNDGSDDTTDELVRAYDDSRIRYLRWTDNRGLGAALNAATRLARGEFIAYLPSDDYYDRDHLSRCVAALSADPGLHLVHSGLRWVRRPWDIAVRPVESTATLHGDRLPEAGTTDATKADRTGISRLDVRSGNYLALVQVVHRRTFEDTVRWRERTELVSDSLELDFWEGLRARGARFAATGATTCEWGDHPDQRHKIIAGRGAQNANQANHGYGLSRYRQFYRVPSRTRLNWQPVAQGEPVDERVRYLDPQAERAGARRRTDGLRILLVGAMGYNPDQLLALERDGHHLGGLWSTHPHFWETTGPLPFGDAEYLPHDRHWYDRVRDFAPDVIYGSLNWPNLPLLHQVQQAGLAPFVLHLKEGTTAAMQAGSWPALRDLVLNSAGRIFISPESRDWFDTILGPAGPVGPSMVLDGDLPLRDWMTDQWADPVGDDPDEVHTVCIGRILIEPMLELAERGIHVHHYGSSYRRWAPGWLATAEETPFLHLHGHLYPRDWVAELSRYDAAWLHVFTSDNGGDLRSAAWTDINLPARISTYAIAGLPWIFRRNAGQFVGVERLADRLGVGIGYSGVDDLAERLVDERKRRVARTNMRAARHTFTFDHHVPELVSFLRRAAATR</sequence>
<feature type="domain" description="Glycosyltransferase 2-like" evidence="1">
    <location>
        <begin position="2"/>
        <end position="106"/>
    </location>
</feature>
<dbReference type="Gene3D" id="3.90.550.10">
    <property type="entry name" value="Spore Coat Polysaccharide Biosynthesis Protein SpsA, Chain A"/>
    <property type="match status" value="1"/>
</dbReference>
<proteinExistence type="predicted"/>
<protein>
    <recommendedName>
        <fullName evidence="1">Glycosyltransferase 2-like domain-containing protein</fullName>
    </recommendedName>
</protein>
<reference evidence="2 3" key="1">
    <citation type="submission" date="2016-12" db="EMBL/GenBank/DDBJ databases">
        <title>The draft genome sequence of Actinophytocola xinjiangensis.</title>
        <authorList>
            <person name="Wang W."/>
            <person name="Yuan L."/>
        </authorList>
    </citation>
    <scope>NUCLEOTIDE SEQUENCE [LARGE SCALE GENOMIC DNA]</scope>
    <source>
        <strain evidence="2 3">CGMCC 4.4663</strain>
    </source>
</reference>